<dbReference type="RefSeq" id="WP_093318652.1">
    <property type="nucleotide sequence ID" value="NZ_FOAF01000001.1"/>
</dbReference>
<feature type="domain" description="HTH tetR-type" evidence="3">
    <location>
        <begin position="6"/>
        <end position="66"/>
    </location>
</feature>
<dbReference type="OrthoDB" id="9789566at2"/>
<dbReference type="PROSITE" id="PS50977">
    <property type="entry name" value="HTH_TETR_2"/>
    <property type="match status" value="1"/>
</dbReference>
<dbReference type="EMBL" id="FOAF01000001">
    <property type="protein sequence ID" value="SEK65584.1"/>
    <property type="molecule type" value="Genomic_DNA"/>
</dbReference>
<dbReference type="InterPro" id="IPR009057">
    <property type="entry name" value="Homeodomain-like_sf"/>
</dbReference>
<keyword evidence="1 2" id="KW-0238">DNA-binding</keyword>
<dbReference type="Gene3D" id="1.10.357.10">
    <property type="entry name" value="Tetracycline Repressor, domain 2"/>
    <property type="match status" value="1"/>
</dbReference>
<evidence type="ECO:0000256" key="2">
    <source>
        <dbReference type="PROSITE-ProRule" id="PRU00335"/>
    </source>
</evidence>
<dbReference type="Pfam" id="PF00440">
    <property type="entry name" value="TetR_N"/>
    <property type="match status" value="1"/>
</dbReference>
<evidence type="ECO:0000259" key="3">
    <source>
        <dbReference type="PROSITE" id="PS50977"/>
    </source>
</evidence>
<proteinExistence type="predicted"/>
<protein>
    <submittedName>
        <fullName evidence="4">Transcriptional regulator, TetR family</fullName>
    </submittedName>
</protein>
<reference evidence="5" key="1">
    <citation type="submission" date="2016-10" db="EMBL/GenBank/DDBJ databases">
        <authorList>
            <person name="Varghese N."/>
            <person name="Submissions S."/>
        </authorList>
    </citation>
    <scope>NUCLEOTIDE SEQUENCE [LARGE SCALE GENOMIC DNA]</scope>
    <source>
        <strain evidence="5">DSM 18733</strain>
    </source>
</reference>
<dbReference type="GO" id="GO:0003677">
    <property type="term" value="F:DNA binding"/>
    <property type="evidence" value="ECO:0007669"/>
    <property type="project" value="UniProtKB-UniRule"/>
</dbReference>
<gene>
    <name evidence="4" type="ORF">SAMN05661044_00824</name>
</gene>
<name>A0A1H7ITI6_OLID1</name>
<feature type="DNA-binding region" description="H-T-H motif" evidence="2">
    <location>
        <begin position="29"/>
        <end position="48"/>
    </location>
</feature>
<keyword evidence="5" id="KW-1185">Reference proteome</keyword>
<dbReference type="Proteomes" id="UP000199421">
    <property type="component" value="Unassembled WGS sequence"/>
</dbReference>
<dbReference type="InterPro" id="IPR001647">
    <property type="entry name" value="HTH_TetR"/>
</dbReference>
<dbReference type="SUPFAM" id="SSF46689">
    <property type="entry name" value="Homeodomain-like"/>
    <property type="match status" value="1"/>
</dbReference>
<dbReference type="AlphaFoldDB" id="A0A1H7ITI6"/>
<dbReference type="STRING" id="407022.SAMN05661044_00824"/>
<organism evidence="4 5">
    <name type="scientific">Olivibacter domesticus</name>
    <name type="common">Pseudosphingobacterium domesticum</name>
    <dbReference type="NCBI Taxonomy" id="407022"/>
    <lineage>
        <taxon>Bacteria</taxon>
        <taxon>Pseudomonadati</taxon>
        <taxon>Bacteroidota</taxon>
        <taxon>Sphingobacteriia</taxon>
        <taxon>Sphingobacteriales</taxon>
        <taxon>Sphingobacteriaceae</taxon>
        <taxon>Olivibacter</taxon>
    </lineage>
</organism>
<evidence type="ECO:0000313" key="4">
    <source>
        <dbReference type="EMBL" id="SEK65584.1"/>
    </source>
</evidence>
<dbReference type="PANTHER" id="PTHR43479:SF11">
    <property type="entry name" value="ACREF_ENVCD OPERON REPRESSOR-RELATED"/>
    <property type="match status" value="1"/>
</dbReference>
<dbReference type="InterPro" id="IPR050624">
    <property type="entry name" value="HTH-type_Tx_Regulator"/>
</dbReference>
<sequence length="180" mass="20754">MKKPGANRREKIMSAALLLFSAKGYADTSTKLIAKEANVSEALIFKHFENKDKLLFHLIKSGYRRVLAQNKGMLTYSDPSSFLKNMIDLPRKLVSEEPLFWRLQERLSHHDFSKQQHYHFMKPVNTIVNKAFTELGMLNPDLETQFLLLIIDTMWKKEAVGDLENIAALAELIKTKYGLQ</sequence>
<dbReference type="PRINTS" id="PR00455">
    <property type="entry name" value="HTHTETR"/>
</dbReference>
<evidence type="ECO:0000256" key="1">
    <source>
        <dbReference type="ARBA" id="ARBA00023125"/>
    </source>
</evidence>
<accession>A0A1H7ITI6</accession>
<dbReference type="PROSITE" id="PS01081">
    <property type="entry name" value="HTH_TETR_1"/>
    <property type="match status" value="1"/>
</dbReference>
<dbReference type="PANTHER" id="PTHR43479">
    <property type="entry name" value="ACREF/ENVCD OPERON REPRESSOR-RELATED"/>
    <property type="match status" value="1"/>
</dbReference>
<evidence type="ECO:0000313" key="5">
    <source>
        <dbReference type="Proteomes" id="UP000199421"/>
    </source>
</evidence>
<dbReference type="InterPro" id="IPR023772">
    <property type="entry name" value="DNA-bd_HTH_TetR-type_CS"/>
</dbReference>